<feature type="region of interest" description="Disordered" evidence="3">
    <location>
        <begin position="187"/>
        <end position="256"/>
    </location>
</feature>
<dbReference type="EMBL" id="JABWAB010000004">
    <property type="protein sequence ID" value="KAF6052615.1"/>
    <property type="molecule type" value="Genomic_DNA"/>
</dbReference>
<feature type="domain" description="RRM" evidence="4">
    <location>
        <begin position="114"/>
        <end position="190"/>
    </location>
</feature>
<dbReference type="SMART" id="SM00360">
    <property type="entry name" value="RRM"/>
    <property type="match status" value="3"/>
</dbReference>
<feature type="compositionally biased region" description="Gly residues" evidence="3">
    <location>
        <begin position="224"/>
        <end position="241"/>
    </location>
</feature>
<sequence>MDGMDIDDYSRDRSPVRDRERSPIRDRFSRDDTSSGRRDYGGSSYSRSSYSSRSSYGDRRGGSYGGSRGSSSHGGGGYRGGSSRDYSSRNYGSGGGDSSVDSGYRSKSERNYDNSIFVGNIPFDSQARDIEDIFRGDFDIVRADIVTNRGRSRGMATVEFKTHDDVLKAINKYDKFVYQGRAIFVRQDYPPPDKQNFGSGRSFDRGRDRYGDSYYGRDRDSSRGGYGRGGGGAGGASGGYGRSDYRPPLPPTTPGTEVFVGNLPFSINWQALKDIMRKAGSVTRADVRLDHMGRSRGFGTVVFETPEEADAAVEMFQGYEIEGRKLDTRHGRTAYSSTTGDAGSDASAAAPIARKTNTEFTQGVSGDGDEPNDTIYVENLPFSTQNDDLFDLFETIGKVSNAEIQYQEDGRASGNAVVQFESVDSATTSLNELNGYEYGGRKLKISYKKLGMAE</sequence>
<feature type="compositionally biased region" description="Low complexity" evidence="3">
    <location>
        <begin position="336"/>
        <end position="350"/>
    </location>
</feature>
<comment type="caution">
    <text evidence="5">The sequence shown here is derived from an EMBL/GenBank/DDBJ whole genome shotgun (WGS) entry which is preliminary data.</text>
</comment>
<reference evidence="5" key="1">
    <citation type="submission" date="2020-03" db="EMBL/GenBank/DDBJ databases">
        <title>FDA dAtabase for Regulatory Grade micrObial Sequences (FDA-ARGOS): Supporting development and validation of Infectious Disease Dx tests.</title>
        <authorList>
            <person name="Campos J."/>
            <person name="Goldberg B."/>
            <person name="Tallon L."/>
            <person name="Sadzewicz L."/>
            <person name="Vavikolanu K."/>
            <person name="Mehta A."/>
            <person name="Aluvathingal J."/>
            <person name="Nadendla S."/>
            <person name="Nandy P."/>
            <person name="Geyer C."/>
            <person name="Yan Y."/>
            <person name="Sichtig H."/>
        </authorList>
    </citation>
    <scope>NUCLEOTIDE SEQUENCE [LARGE SCALE GENOMIC DNA]</scope>
    <source>
        <strain evidence="5">FDAARGOS_652</strain>
    </source>
</reference>
<dbReference type="InterPro" id="IPR000504">
    <property type="entry name" value="RRM_dom"/>
</dbReference>
<evidence type="ECO:0000256" key="1">
    <source>
        <dbReference type="ARBA" id="ARBA00022884"/>
    </source>
</evidence>
<feature type="region of interest" description="Disordered" evidence="3">
    <location>
        <begin position="331"/>
        <end position="373"/>
    </location>
</feature>
<feature type="domain" description="RRM" evidence="4">
    <location>
        <begin position="256"/>
        <end position="333"/>
    </location>
</feature>
<evidence type="ECO:0000259" key="4">
    <source>
        <dbReference type="PROSITE" id="PS50102"/>
    </source>
</evidence>
<dbReference type="GO" id="GO:1990904">
    <property type="term" value="C:ribonucleoprotein complex"/>
    <property type="evidence" value="ECO:0007669"/>
    <property type="project" value="TreeGrafter"/>
</dbReference>
<evidence type="ECO:0000256" key="3">
    <source>
        <dbReference type="SAM" id="MobiDB-lite"/>
    </source>
</evidence>
<gene>
    <name evidence="5" type="ORF">FOB60_002871</name>
</gene>
<dbReference type="GO" id="GO:0003729">
    <property type="term" value="F:mRNA binding"/>
    <property type="evidence" value="ECO:0007669"/>
    <property type="project" value="TreeGrafter"/>
</dbReference>
<dbReference type="InterPro" id="IPR012677">
    <property type="entry name" value="Nucleotide-bd_a/b_plait_sf"/>
</dbReference>
<keyword evidence="1 2" id="KW-0694">RNA-binding</keyword>
<organism evidence="5 6">
    <name type="scientific">Candida parapsilosis</name>
    <name type="common">Yeast</name>
    <dbReference type="NCBI Taxonomy" id="5480"/>
    <lineage>
        <taxon>Eukaryota</taxon>
        <taxon>Fungi</taxon>
        <taxon>Dikarya</taxon>
        <taxon>Ascomycota</taxon>
        <taxon>Saccharomycotina</taxon>
        <taxon>Pichiomycetes</taxon>
        <taxon>Debaryomycetaceae</taxon>
        <taxon>Candida/Lodderomyces clade</taxon>
        <taxon>Candida</taxon>
    </lineage>
</organism>
<feature type="compositionally biased region" description="Low complexity" evidence="3">
    <location>
        <begin position="41"/>
        <end position="55"/>
    </location>
</feature>
<dbReference type="GO" id="GO:0071028">
    <property type="term" value="P:nuclear mRNA surveillance"/>
    <property type="evidence" value="ECO:0007669"/>
    <property type="project" value="TreeGrafter"/>
</dbReference>
<dbReference type="PANTHER" id="PTHR23003">
    <property type="entry name" value="RNA RECOGNITION MOTIF RRM DOMAIN CONTAINING PROTEIN"/>
    <property type="match status" value="1"/>
</dbReference>
<accession>A0A8X7NNC7</accession>
<dbReference type="InterPro" id="IPR035979">
    <property type="entry name" value="RBD_domain_sf"/>
</dbReference>
<dbReference type="GO" id="GO:0005634">
    <property type="term" value="C:nucleus"/>
    <property type="evidence" value="ECO:0007669"/>
    <property type="project" value="TreeGrafter"/>
</dbReference>
<evidence type="ECO:0000256" key="2">
    <source>
        <dbReference type="PROSITE-ProRule" id="PRU00176"/>
    </source>
</evidence>
<dbReference type="AlphaFoldDB" id="A0A8X7NNC7"/>
<dbReference type="Pfam" id="PF00076">
    <property type="entry name" value="RRM_1"/>
    <property type="match status" value="3"/>
</dbReference>
<dbReference type="FunFam" id="3.30.70.330:FF:000362">
    <property type="entry name" value="GBP2p Poly(A+) RNA-binding protein"/>
    <property type="match status" value="1"/>
</dbReference>
<dbReference type="SUPFAM" id="SSF54928">
    <property type="entry name" value="RNA-binding domain, RBD"/>
    <property type="match status" value="2"/>
</dbReference>
<dbReference type="PANTHER" id="PTHR23003:SF3">
    <property type="entry name" value="FI21236P1-RELATED"/>
    <property type="match status" value="1"/>
</dbReference>
<name>A0A8X7NNC7_CANPA</name>
<feature type="compositionally biased region" description="Gly residues" evidence="3">
    <location>
        <begin position="62"/>
        <end position="80"/>
    </location>
</feature>
<dbReference type="GO" id="GO:0005737">
    <property type="term" value="C:cytoplasm"/>
    <property type="evidence" value="ECO:0007669"/>
    <property type="project" value="TreeGrafter"/>
</dbReference>
<feature type="compositionally biased region" description="Low complexity" evidence="3">
    <location>
        <begin position="81"/>
        <end position="91"/>
    </location>
</feature>
<feature type="compositionally biased region" description="Basic and acidic residues" evidence="3">
    <location>
        <begin position="8"/>
        <end position="40"/>
    </location>
</feature>
<dbReference type="Gene3D" id="3.30.70.330">
    <property type="match status" value="3"/>
</dbReference>
<protein>
    <submittedName>
        <fullName evidence="5">RNA recognition motif family protein</fullName>
    </submittedName>
</protein>
<evidence type="ECO:0000313" key="5">
    <source>
        <dbReference type="EMBL" id="KAF6052615.1"/>
    </source>
</evidence>
<feature type="domain" description="RRM" evidence="4">
    <location>
        <begin position="373"/>
        <end position="450"/>
    </location>
</feature>
<dbReference type="GO" id="GO:0016973">
    <property type="term" value="P:poly(A)+ mRNA export from nucleus"/>
    <property type="evidence" value="ECO:0007669"/>
    <property type="project" value="TreeGrafter"/>
</dbReference>
<feature type="compositionally biased region" description="Basic and acidic residues" evidence="3">
    <location>
        <begin position="202"/>
        <end position="222"/>
    </location>
</feature>
<proteinExistence type="predicted"/>
<feature type="region of interest" description="Disordered" evidence="3">
    <location>
        <begin position="1"/>
        <end position="106"/>
    </location>
</feature>
<evidence type="ECO:0000313" key="6">
    <source>
        <dbReference type="Proteomes" id="UP000590412"/>
    </source>
</evidence>
<dbReference type="PROSITE" id="PS50102">
    <property type="entry name" value="RRM"/>
    <property type="match status" value="3"/>
</dbReference>
<dbReference type="InterPro" id="IPR050374">
    <property type="entry name" value="RRT5_SRSF_SR"/>
</dbReference>
<dbReference type="OrthoDB" id="1049195at2759"/>
<dbReference type="Proteomes" id="UP000590412">
    <property type="component" value="Unassembled WGS sequence"/>
</dbReference>